<evidence type="ECO:0000313" key="2">
    <source>
        <dbReference type="Proteomes" id="UP000054653"/>
    </source>
</evidence>
<evidence type="ECO:0000313" key="1">
    <source>
        <dbReference type="EMBL" id="KRY48212.1"/>
    </source>
</evidence>
<dbReference type="EMBL" id="JYDI01000215">
    <property type="protein sequence ID" value="KRY48212.1"/>
    <property type="molecule type" value="Genomic_DNA"/>
</dbReference>
<accession>A0A0V1CFX8</accession>
<gene>
    <name evidence="1" type="ORF">T03_245</name>
</gene>
<sequence length="147" mass="16179">QPLKFLCFGNRDKSCSDHFVLNAASVSVEFVPDCSCIYFKVLIYFIHDSITLTSSEYDISSDGALWITSSHEACTVGNPCSHARKGVSYPSQCAFAYHKFIKMEFNIVYERNEILAADGTHCVSYGSDVLPYHALITQAPGVASGYA</sequence>
<keyword evidence="2" id="KW-1185">Reference proteome</keyword>
<protein>
    <submittedName>
        <fullName evidence="1">Uncharacterized protein</fullName>
    </submittedName>
</protein>
<dbReference type="Proteomes" id="UP000054653">
    <property type="component" value="Unassembled WGS sequence"/>
</dbReference>
<name>A0A0V1CFX8_TRIBR</name>
<reference evidence="1 2" key="1">
    <citation type="submission" date="2015-01" db="EMBL/GenBank/DDBJ databases">
        <title>Evolution of Trichinella species and genotypes.</title>
        <authorList>
            <person name="Korhonen P.K."/>
            <person name="Edoardo P."/>
            <person name="Giuseppe L.R."/>
            <person name="Gasser R.B."/>
        </authorList>
    </citation>
    <scope>NUCLEOTIDE SEQUENCE [LARGE SCALE GENOMIC DNA]</scope>
    <source>
        <strain evidence="1">ISS120</strain>
    </source>
</reference>
<proteinExistence type="predicted"/>
<dbReference type="AlphaFoldDB" id="A0A0V1CFX8"/>
<comment type="caution">
    <text evidence="1">The sequence shown here is derived from an EMBL/GenBank/DDBJ whole genome shotgun (WGS) entry which is preliminary data.</text>
</comment>
<organism evidence="1 2">
    <name type="scientific">Trichinella britovi</name>
    <name type="common">Parasitic roundworm</name>
    <dbReference type="NCBI Taxonomy" id="45882"/>
    <lineage>
        <taxon>Eukaryota</taxon>
        <taxon>Metazoa</taxon>
        <taxon>Ecdysozoa</taxon>
        <taxon>Nematoda</taxon>
        <taxon>Enoplea</taxon>
        <taxon>Dorylaimia</taxon>
        <taxon>Trichinellida</taxon>
        <taxon>Trichinellidae</taxon>
        <taxon>Trichinella</taxon>
    </lineage>
</organism>
<feature type="non-terminal residue" evidence="1">
    <location>
        <position position="1"/>
    </location>
</feature>